<dbReference type="Proteomes" id="UP000037122">
    <property type="component" value="Unassembled WGS sequence"/>
</dbReference>
<name>A0A0L0P0F2_CANAR</name>
<evidence type="ECO:0000313" key="3">
    <source>
        <dbReference type="Proteomes" id="UP000037122"/>
    </source>
</evidence>
<dbReference type="EMBL" id="LGST01000021">
    <property type="protein sequence ID" value="KND99861.1"/>
    <property type="molecule type" value="Genomic_DNA"/>
</dbReference>
<accession>A0A0L0P0F2</accession>
<sequence length="49" mass="5587">MAAKWLMCETVSRENQKALQTPNEGQEPGYRGQKPNPKTRERSDLVELA</sequence>
<organism evidence="2 3">
    <name type="scientific">Candidozyma auris</name>
    <name type="common">Yeast</name>
    <name type="synonym">Candida auris</name>
    <dbReference type="NCBI Taxonomy" id="498019"/>
    <lineage>
        <taxon>Eukaryota</taxon>
        <taxon>Fungi</taxon>
        <taxon>Dikarya</taxon>
        <taxon>Ascomycota</taxon>
        <taxon>Saccharomycotina</taxon>
        <taxon>Pichiomycetes</taxon>
        <taxon>Metschnikowiaceae</taxon>
        <taxon>Candidozyma</taxon>
    </lineage>
</organism>
<dbReference type="AlphaFoldDB" id="A0A0L0P0F2"/>
<proteinExistence type="predicted"/>
<feature type="region of interest" description="Disordered" evidence="1">
    <location>
        <begin position="1"/>
        <end position="49"/>
    </location>
</feature>
<gene>
    <name evidence="2" type="ORF">QG37_03286</name>
</gene>
<dbReference type="VEuPathDB" id="FungiDB:QG37_03286"/>
<protein>
    <submittedName>
        <fullName evidence="2">Uncharacterized protein</fullName>
    </submittedName>
</protein>
<evidence type="ECO:0000313" key="2">
    <source>
        <dbReference type="EMBL" id="KND99861.1"/>
    </source>
</evidence>
<reference evidence="3" key="1">
    <citation type="journal article" date="2015" name="BMC Genomics">
        <title>Draft genome of a commonly misdiagnosed multidrug resistant pathogen Candida auris.</title>
        <authorList>
            <person name="Chatterjee S."/>
            <person name="Alampalli S.V."/>
            <person name="Nageshan R.K."/>
            <person name="Chettiar S.T."/>
            <person name="Joshi S."/>
            <person name="Tatu U.S."/>
        </authorList>
    </citation>
    <scope>NUCLEOTIDE SEQUENCE [LARGE SCALE GENOMIC DNA]</scope>
    <source>
        <strain evidence="3">6684</strain>
    </source>
</reference>
<comment type="caution">
    <text evidence="2">The sequence shown here is derived from an EMBL/GenBank/DDBJ whole genome shotgun (WGS) entry which is preliminary data.</text>
</comment>
<feature type="compositionally biased region" description="Basic and acidic residues" evidence="1">
    <location>
        <begin position="38"/>
        <end position="49"/>
    </location>
</feature>
<evidence type="ECO:0000256" key="1">
    <source>
        <dbReference type="SAM" id="MobiDB-lite"/>
    </source>
</evidence>